<evidence type="ECO:0000313" key="3">
    <source>
        <dbReference type="EMBL" id="CEM08928.1"/>
    </source>
</evidence>
<feature type="region of interest" description="Disordered" evidence="1">
    <location>
        <begin position="354"/>
        <end position="419"/>
    </location>
</feature>
<protein>
    <submittedName>
        <fullName evidence="3">Uncharacterized protein</fullName>
    </submittedName>
</protein>
<feature type="transmembrane region" description="Helical" evidence="2">
    <location>
        <begin position="292"/>
        <end position="313"/>
    </location>
</feature>
<dbReference type="VEuPathDB" id="CryptoDB:Vbra_593"/>
<accession>A0A0G4F8P3</accession>
<dbReference type="AlphaFoldDB" id="A0A0G4F8P3"/>
<feature type="compositionally biased region" description="Pro residues" evidence="1">
    <location>
        <begin position="409"/>
        <end position="419"/>
    </location>
</feature>
<sequence length="529" mass="56596">MIKALRDSHEAVTHLLVSEKKIQRNETQLRTMVEWCADSGIFTIADVVMNHLAAMDDCCDTATSLPFHDEHAVTGNLNVFKNPCFDSCATHMCVFEAVCQRTAGWCGRLQSPLTQCLDRPELLYCVKGSRPHPNQLSGSDLHGHQPTPDPPGDPSDSGFQLGSRPADGPPPQSPRSAGLGRLPRFTKKLKKGSTGSLLRNHDEFGGEDVSANVKTSLTEQRDELTGRVSKLEAEVRSLVQGLHERGVLPSGSAAQTPSSPSTPTNGAPHPHHTATPTAQGDTTYWKRVGAMAALGTVAILGSVVVLTSLMWLVCRLIETHMNEAASRTQVASQQQQVTRLQASINDMRQLTRQLRQQLADKAEKALPTPPSPPSPQPPTTPIMAAAATVDGSSSVARSVSPAMSDDEAPPIPAIPPPPKACRLRRRQTCVLPHEQSAQQLPPPAAPASADRAFRWKEIGEGAWAEIREEDAWGGSFAGEPVNMADVGAQAEGEAAHPAVPQIHYVIAHPVHPAVAAARAPAPMPAPFLC</sequence>
<feature type="compositionally biased region" description="Pro residues" evidence="1">
    <location>
        <begin position="367"/>
        <end position="380"/>
    </location>
</feature>
<dbReference type="Gene3D" id="3.20.20.80">
    <property type="entry name" value="Glycosidases"/>
    <property type="match status" value="1"/>
</dbReference>
<dbReference type="InterPro" id="IPR017853">
    <property type="entry name" value="GH"/>
</dbReference>
<feature type="compositionally biased region" description="Low complexity" evidence="1">
    <location>
        <begin position="249"/>
        <end position="278"/>
    </location>
</feature>
<gene>
    <name evidence="3" type="ORF">Vbra_593</name>
</gene>
<keyword evidence="2" id="KW-0812">Transmembrane</keyword>
<proteinExistence type="predicted"/>
<keyword evidence="2" id="KW-0472">Membrane</keyword>
<name>A0A0G4F8P3_VITBC</name>
<dbReference type="Proteomes" id="UP000041254">
    <property type="component" value="Unassembled WGS sequence"/>
</dbReference>
<dbReference type="SUPFAM" id="SSF51445">
    <property type="entry name" value="(Trans)glycosidases"/>
    <property type="match status" value="1"/>
</dbReference>
<dbReference type="EMBL" id="CDMY01000389">
    <property type="protein sequence ID" value="CEM08928.1"/>
    <property type="molecule type" value="Genomic_DNA"/>
</dbReference>
<organism evidence="3 4">
    <name type="scientific">Vitrella brassicaformis (strain CCMP3155)</name>
    <dbReference type="NCBI Taxonomy" id="1169540"/>
    <lineage>
        <taxon>Eukaryota</taxon>
        <taxon>Sar</taxon>
        <taxon>Alveolata</taxon>
        <taxon>Colpodellida</taxon>
        <taxon>Vitrellaceae</taxon>
        <taxon>Vitrella</taxon>
    </lineage>
</organism>
<feature type="region of interest" description="Disordered" evidence="1">
    <location>
        <begin position="245"/>
        <end position="279"/>
    </location>
</feature>
<evidence type="ECO:0000256" key="1">
    <source>
        <dbReference type="SAM" id="MobiDB-lite"/>
    </source>
</evidence>
<keyword evidence="2" id="KW-1133">Transmembrane helix</keyword>
<evidence type="ECO:0000313" key="4">
    <source>
        <dbReference type="Proteomes" id="UP000041254"/>
    </source>
</evidence>
<reference evidence="3 4" key="1">
    <citation type="submission" date="2014-11" db="EMBL/GenBank/DDBJ databases">
        <authorList>
            <person name="Zhu J."/>
            <person name="Qi W."/>
            <person name="Song R."/>
        </authorList>
    </citation>
    <scope>NUCLEOTIDE SEQUENCE [LARGE SCALE GENOMIC DNA]</scope>
</reference>
<keyword evidence="4" id="KW-1185">Reference proteome</keyword>
<feature type="region of interest" description="Disordered" evidence="1">
    <location>
        <begin position="134"/>
        <end position="207"/>
    </location>
</feature>
<evidence type="ECO:0000256" key="2">
    <source>
        <dbReference type="SAM" id="Phobius"/>
    </source>
</evidence>
<dbReference type="InParanoid" id="A0A0G4F8P3"/>